<dbReference type="AlphaFoldDB" id="A0A5J4T7R4"/>
<evidence type="ECO:0008006" key="3">
    <source>
        <dbReference type="Google" id="ProtNLM"/>
    </source>
</evidence>
<reference evidence="1 2" key="1">
    <citation type="submission" date="2019-03" db="EMBL/GenBank/DDBJ databases">
        <title>Single cell metagenomics reveals metabolic interactions within the superorganism composed of flagellate Streblomastix strix and complex community of Bacteroidetes bacteria on its surface.</title>
        <authorList>
            <person name="Treitli S.C."/>
            <person name="Kolisko M."/>
            <person name="Husnik F."/>
            <person name="Keeling P."/>
            <person name="Hampl V."/>
        </authorList>
    </citation>
    <scope>NUCLEOTIDE SEQUENCE [LARGE SCALE GENOMIC DNA]</scope>
    <source>
        <strain evidence="1">ST1C</strain>
    </source>
</reference>
<name>A0A5J4T7R4_9EUKA</name>
<gene>
    <name evidence="1" type="ORF">EZS28_050963</name>
</gene>
<sequence length="338" mass="38276">IAVVPKTLFVEAWIAPLEYSFNISAIVNQQNGQDKGFLLGINQNGQIVGYLYAQGKPQVCISDEPVSFLNWSHVAFSYQEGRGIELFINGLLVKSLSFKEKADLCPDCLLVIGKNQKKEMPTHSYGKEQIAMRFNGLIDELRISDRIPDNVGLQQQVSAIGKAGIQALQSQQMPSADIQQGPFGAYYTRLRYSEGWEALWEVGDDPDVVVRFPDNPVKYIFWRGTGYIPAIVSENNIWMSEQSAENHGAKGRFNEGCYEAMSDKQCRYSHVRIIESTSARCVVHWRYALTGINYNIVNEDENGWGDWMDEYWTIYPDGVAIRKQLLHTPDGIEMTEIK</sequence>
<feature type="non-terminal residue" evidence="1">
    <location>
        <position position="338"/>
    </location>
</feature>
<dbReference type="InterPro" id="IPR013320">
    <property type="entry name" value="ConA-like_dom_sf"/>
</dbReference>
<protein>
    <recommendedName>
        <fullName evidence="3">LamG-like jellyroll fold domain-containing protein</fullName>
    </recommendedName>
</protein>
<comment type="caution">
    <text evidence="1">The sequence shown here is derived from an EMBL/GenBank/DDBJ whole genome shotgun (WGS) entry which is preliminary data.</text>
</comment>
<dbReference type="Proteomes" id="UP000324800">
    <property type="component" value="Unassembled WGS sequence"/>
</dbReference>
<dbReference type="EMBL" id="SNRW01037983">
    <property type="protein sequence ID" value="KAA6353510.1"/>
    <property type="molecule type" value="Genomic_DNA"/>
</dbReference>
<dbReference type="Pfam" id="PF13385">
    <property type="entry name" value="Laminin_G_3"/>
    <property type="match status" value="1"/>
</dbReference>
<accession>A0A5J4T7R4</accession>
<evidence type="ECO:0000313" key="2">
    <source>
        <dbReference type="Proteomes" id="UP000324800"/>
    </source>
</evidence>
<feature type="non-terminal residue" evidence="1">
    <location>
        <position position="1"/>
    </location>
</feature>
<evidence type="ECO:0000313" key="1">
    <source>
        <dbReference type="EMBL" id="KAA6353510.1"/>
    </source>
</evidence>
<dbReference type="Gene3D" id="2.60.120.200">
    <property type="match status" value="1"/>
</dbReference>
<organism evidence="1 2">
    <name type="scientific">Streblomastix strix</name>
    <dbReference type="NCBI Taxonomy" id="222440"/>
    <lineage>
        <taxon>Eukaryota</taxon>
        <taxon>Metamonada</taxon>
        <taxon>Preaxostyla</taxon>
        <taxon>Oxymonadida</taxon>
        <taxon>Streblomastigidae</taxon>
        <taxon>Streblomastix</taxon>
    </lineage>
</organism>
<dbReference type="SUPFAM" id="SSF49899">
    <property type="entry name" value="Concanavalin A-like lectins/glucanases"/>
    <property type="match status" value="1"/>
</dbReference>
<proteinExistence type="predicted"/>